<dbReference type="GeneID" id="38779570"/>
<dbReference type="RefSeq" id="XP_027613566.1">
    <property type="nucleotide sequence ID" value="XM_027757765.1"/>
</dbReference>
<evidence type="ECO:0000313" key="1">
    <source>
        <dbReference type="EMBL" id="GBE82653.1"/>
    </source>
</evidence>
<keyword evidence="2" id="KW-1185">Reference proteome</keyword>
<evidence type="ECO:0000313" key="2">
    <source>
        <dbReference type="Proteomes" id="UP000287166"/>
    </source>
</evidence>
<protein>
    <submittedName>
        <fullName evidence="1">Uncharacterized protein</fullName>
    </submittedName>
</protein>
<accession>A0A401GKF4</accession>
<reference evidence="1 2" key="1">
    <citation type="journal article" date="2018" name="Sci. Rep.">
        <title>Genome sequence of the cauliflower mushroom Sparassis crispa (Hanabiratake) and its association with beneficial usage.</title>
        <authorList>
            <person name="Kiyama R."/>
            <person name="Furutani Y."/>
            <person name="Kawaguchi K."/>
            <person name="Nakanishi T."/>
        </authorList>
    </citation>
    <scope>NUCLEOTIDE SEQUENCE [LARGE SCALE GENOMIC DNA]</scope>
</reference>
<sequence>MKRFSGKREDWSVQTIGKNDLVLLECNIYRWKVNNEGKAIYTDDWRLCRTAFEILTVNLLNIGPEIETKVRVPEIEEFI</sequence>
<proteinExistence type="predicted"/>
<name>A0A401GKF4_9APHY</name>
<organism evidence="1 2">
    <name type="scientific">Sparassis crispa</name>
    <dbReference type="NCBI Taxonomy" id="139825"/>
    <lineage>
        <taxon>Eukaryota</taxon>
        <taxon>Fungi</taxon>
        <taxon>Dikarya</taxon>
        <taxon>Basidiomycota</taxon>
        <taxon>Agaricomycotina</taxon>
        <taxon>Agaricomycetes</taxon>
        <taxon>Polyporales</taxon>
        <taxon>Sparassidaceae</taxon>
        <taxon>Sparassis</taxon>
    </lineage>
</organism>
<dbReference type="EMBL" id="BFAD01000004">
    <property type="protein sequence ID" value="GBE82653.1"/>
    <property type="molecule type" value="Genomic_DNA"/>
</dbReference>
<dbReference type="AlphaFoldDB" id="A0A401GKF4"/>
<dbReference type="OrthoDB" id="3269308at2759"/>
<dbReference type="Proteomes" id="UP000287166">
    <property type="component" value="Unassembled WGS sequence"/>
</dbReference>
<comment type="caution">
    <text evidence="1">The sequence shown here is derived from an EMBL/GenBank/DDBJ whole genome shotgun (WGS) entry which is preliminary data.</text>
</comment>
<gene>
    <name evidence="1" type="ORF">SCP_0410380</name>
</gene>
<dbReference type="InParanoid" id="A0A401GKF4"/>